<dbReference type="OrthoDB" id="2257100at2759"/>
<keyword evidence="2" id="KW-0238">DNA-binding</keyword>
<dbReference type="PROSITE" id="PS00036">
    <property type="entry name" value="BZIP_BASIC"/>
    <property type="match status" value="1"/>
</dbReference>
<keyword evidence="4" id="KW-0175">Coiled coil</keyword>
<dbReference type="GO" id="GO:0005667">
    <property type="term" value="C:transcription regulator complex"/>
    <property type="evidence" value="ECO:0007669"/>
    <property type="project" value="TreeGrafter"/>
</dbReference>
<dbReference type="PANTHER" id="PTHR11462:SF35">
    <property type="entry name" value="TRANSCRIPTION FACTOR JRA"/>
    <property type="match status" value="1"/>
</dbReference>
<evidence type="ECO:0000256" key="5">
    <source>
        <dbReference type="SAM" id="MobiDB-lite"/>
    </source>
</evidence>
<feature type="region of interest" description="Disordered" evidence="5">
    <location>
        <begin position="223"/>
        <end position="295"/>
    </location>
</feature>
<evidence type="ECO:0000256" key="3">
    <source>
        <dbReference type="ARBA" id="ARBA00023163"/>
    </source>
</evidence>
<reference evidence="7" key="1">
    <citation type="submission" date="2020-11" db="EMBL/GenBank/DDBJ databases">
        <authorList>
            <consortium name="DOE Joint Genome Institute"/>
            <person name="Ahrendt S."/>
            <person name="Riley R."/>
            <person name="Andreopoulos W."/>
            <person name="Labutti K."/>
            <person name="Pangilinan J."/>
            <person name="Ruiz-Duenas F.J."/>
            <person name="Barrasa J.M."/>
            <person name="Sanchez-Garcia M."/>
            <person name="Camarero S."/>
            <person name="Miyauchi S."/>
            <person name="Serrano A."/>
            <person name="Linde D."/>
            <person name="Babiker R."/>
            <person name="Drula E."/>
            <person name="Ayuso-Fernandez I."/>
            <person name="Pacheco R."/>
            <person name="Padilla G."/>
            <person name="Ferreira P."/>
            <person name="Barriuso J."/>
            <person name="Kellner H."/>
            <person name="Castanera R."/>
            <person name="Alfaro M."/>
            <person name="Ramirez L."/>
            <person name="Pisabarro A.G."/>
            <person name="Kuo A."/>
            <person name="Tritt A."/>
            <person name="Lipzen A."/>
            <person name="He G."/>
            <person name="Yan M."/>
            <person name="Ng V."/>
            <person name="Cullen D."/>
            <person name="Martin F."/>
            <person name="Rosso M.-N."/>
            <person name="Henrissat B."/>
            <person name="Hibbett D."/>
            <person name="Martinez A.T."/>
            <person name="Grigoriev I.V."/>
        </authorList>
    </citation>
    <scope>NUCLEOTIDE SEQUENCE</scope>
    <source>
        <strain evidence="7">AH 40177</strain>
    </source>
</reference>
<evidence type="ECO:0000256" key="4">
    <source>
        <dbReference type="SAM" id="Coils"/>
    </source>
</evidence>
<gene>
    <name evidence="7" type="ORF">BDP27DRAFT_1287938</name>
</gene>
<dbReference type="GO" id="GO:1903833">
    <property type="term" value="P:positive regulation of cellular response to amino acid starvation"/>
    <property type="evidence" value="ECO:0007669"/>
    <property type="project" value="TreeGrafter"/>
</dbReference>
<dbReference type="CDD" id="cd12193">
    <property type="entry name" value="bZIP_GCN4"/>
    <property type="match status" value="1"/>
</dbReference>
<feature type="compositionally biased region" description="Polar residues" evidence="5">
    <location>
        <begin position="238"/>
        <end position="292"/>
    </location>
</feature>
<feature type="region of interest" description="Disordered" evidence="5">
    <location>
        <begin position="66"/>
        <end position="100"/>
    </location>
</feature>
<dbReference type="InterPro" id="IPR050946">
    <property type="entry name" value="AP-1_TF_bZIP"/>
</dbReference>
<feature type="domain" description="BZIP" evidence="6">
    <location>
        <begin position="349"/>
        <end position="363"/>
    </location>
</feature>
<accession>A0A9P5UCT8</accession>
<organism evidence="7 8">
    <name type="scientific">Rhodocollybia butyracea</name>
    <dbReference type="NCBI Taxonomy" id="206335"/>
    <lineage>
        <taxon>Eukaryota</taxon>
        <taxon>Fungi</taxon>
        <taxon>Dikarya</taxon>
        <taxon>Basidiomycota</taxon>
        <taxon>Agaricomycotina</taxon>
        <taxon>Agaricomycetes</taxon>
        <taxon>Agaricomycetidae</taxon>
        <taxon>Agaricales</taxon>
        <taxon>Marasmiineae</taxon>
        <taxon>Omphalotaceae</taxon>
        <taxon>Rhodocollybia</taxon>
    </lineage>
</organism>
<dbReference type="InterPro" id="IPR004827">
    <property type="entry name" value="bZIP"/>
</dbReference>
<dbReference type="PANTHER" id="PTHR11462">
    <property type="entry name" value="JUN TRANSCRIPTION FACTOR-RELATED"/>
    <property type="match status" value="1"/>
</dbReference>
<comment type="caution">
    <text evidence="7">The sequence shown here is derived from an EMBL/GenBank/DDBJ whole genome shotgun (WGS) entry which is preliminary data.</text>
</comment>
<evidence type="ECO:0000256" key="1">
    <source>
        <dbReference type="ARBA" id="ARBA00023015"/>
    </source>
</evidence>
<dbReference type="Pfam" id="PF07716">
    <property type="entry name" value="bZIP_2"/>
    <property type="match status" value="1"/>
</dbReference>
<feature type="region of interest" description="Disordered" evidence="5">
    <location>
        <begin position="300"/>
        <end position="319"/>
    </location>
</feature>
<dbReference type="InterPro" id="IPR046347">
    <property type="entry name" value="bZIP_sf"/>
</dbReference>
<sequence length="409" mass="44664">MGNSHNVAAAPSTRSFELAALYGIPHSLPKPPKTTARPETIAHSSAAPISFEAMRQNYLSMLSNDPSATMAEHSTSSLPADPPPDAVDAPGPSSGDTEFTDIIQASPDFKADSFGDYLTSPFGTPYDDFNTSPMDDSPFMADLSTPIMDHIDDFEYGVVDSAGWMMNGAVAPLFDDASLSFYAQPVIQAETLVKQVQQHTASDPLNSSKLYMFSPSSPALDDFRSPVTQPIHSPVLHPTTSLYPSPRVPTSVNTNATPANRSRSKSRGPSSMANGTRRASSPSSLVPLNAPTQPRRYILPSATSRKANPLHANKRSHSEAFGDAQELDELPGEAPPGPNATEVEHIEWKRRQNTIAARKSRRRKLEHLRELESENSELKEERDRWKVRCDVLEGVLKANGMMVPEWLDE</sequence>
<dbReference type="Gene3D" id="3.30.160.60">
    <property type="entry name" value="Classic Zinc Finger"/>
    <property type="match status" value="1"/>
</dbReference>
<evidence type="ECO:0000256" key="2">
    <source>
        <dbReference type="ARBA" id="ARBA00023125"/>
    </source>
</evidence>
<evidence type="ECO:0000313" key="7">
    <source>
        <dbReference type="EMBL" id="KAF9074476.1"/>
    </source>
</evidence>
<dbReference type="GO" id="GO:0000978">
    <property type="term" value="F:RNA polymerase II cis-regulatory region sequence-specific DNA binding"/>
    <property type="evidence" value="ECO:0007669"/>
    <property type="project" value="TreeGrafter"/>
</dbReference>
<proteinExistence type="predicted"/>
<name>A0A9P5UCT8_9AGAR</name>
<evidence type="ECO:0000259" key="6">
    <source>
        <dbReference type="PROSITE" id="PS00036"/>
    </source>
</evidence>
<dbReference type="Proteomes" id="UP000772434">
    <property type="component" value="Unassembled WGS sequence"/>
</dbReference>
<evidence type="ECO:0000313" key="8">
    <source>
        <dbReference type="Proteomes" id="UP000772434"/>
    </source>
</evidence>
<keyword evidence="3" id="KW-0804">Transcription</keyword>
<dbReference type="AlphaFoldDB" id="A0A9P5UCT8"/>
<dbReference type="SUPFAM" id="SSF57959">
    <property type="entry name" value="Leucine zipper domain"/>
    <property type="match status" value="1"/>
</dbReference>
<dbReference type="EMBL" id="JADNRY010000013">
    <property type="protein sequence ID" value="KAF9074476.1"/>
    <property type="molecule type" value="Genomic_DNA"/>
</dbReference>
<dbReference type="GO" id="GO:0001080">
    <property type="term" value="P:nitrogen catabolite activation of transcription from RNA polymerase II promoter"/>
    <property type="evidence" value="ECO:0007669"/>
    <property type="project" value="TreeGrafter"/>
</dbReference>
<feature type="coiled-coil region" evidence="4">
    <location>
        <begin position="361"/>
        <end position="388"/>
    </location>
</feature>
<keyword evidence="1" id="KW-0805">Transcription regulation</keyword>
<protein>
    <recommendedName>
        <fullName evidence="6">BZIP domain-containing protein</fullName>
    </recommendedName>
</protein>
<dbReference type="GO" id="GO:0000981">
    <property type="term" value="F:DNA-binding transcription factor activity, RNA polymerase II-specific"/>
    <property type="evidence" value="ECO:0007669"/>
    <property type="project" value="TreeGrafter"/>
</dbReference>
<keyword evidence="8" id="KW-1185">Reference proteome</keyword>